<dbReference type="GO" id="GO:0007165">
    <property type="term" value="P:signal transduction"/>
    <property type="evidence" value="ECO:0007669"/>
    <property type="project" value="InterPro"/>
</dbReference>
<organism evidence="10 11">
    <name type="scientific">Oreochromis niloticus</name>
    <name type="common">Nile tilapia</name>
    <name type="synonym">Tilapia nilotica</name>
    <dbReference type="NCBI Taxonomy" id="8128"/>
    <lineage>
        <taxon>Eukaryota</taxon>
        <taxon>Metazoa</taxon>
        <taxon>Chordata</taxon>
        <taxon>Craniata</taxon>
        <taxon>Vertebrata</taxon>
        <taxon>Euteleostomi</taxon>
        <taxon>Actinopterygii</taxon>
        <taxon>Neopterygii</taxon>
        <taxon>Teleostei</taxon>
        <taxon>Neoteleostei</taxon>
        <taxon>Acanthomorphata</taxon>
        <taxon>Ovalentaria</taxon>
        <taxon>Cichlomorphae</taxon>
        <taxon>Cichliformes</taxon>
        <taxon>Cichlidae</taxon>
        <taxon>African cichlids</taxon>
        <taxon>Pseudocrenilabrinae</taxon>
        <taxon>Oreochromini</taxon>
        <taxon>Oreochromis</taxon>
    </lineage>
</organism>
<dbReference type="PROSITE" id="PS51845">
    <property type="entry name" value="PDEASE_I_2"/>
    <property type="match status" value="1"/>
</dbReference>
<proteinExistence type="inferred from homology"/>
<protein>
    <recommendedName>
        <fullName evidence="9">PDEase domain-containing protein</fullName>
    </recommendedName>
</protein>
<sequence length="221" mass="25743">MGVRGGRQDKRHTVEENQRLFINLARFLQMRAAPFKLRWMAICCRLRCLVKQLEKGEASVVELKKNLEFAACLLESLCSEENSQDDELSDIQSDSVPLEVRDWLASTFTRQRTLLLHHSEDKPHFRSIVRAVQAGIFVERMFRRTSNMTGLSYSLNVITMLKHVDMWSFDVFALNDASGNHALKIVFFELLNRYNLINRFKVNSNKDSFHVSFKLLNLILF</sequence>
<evidence type="ECO:0000256" key="6">
    <source>
        <dbReference type="ARBA" id="ARBA00033675"/>
    </source>
</evidence>
<dbReference type="GO" id="GO:0004114">
    <property type="term" value="F:3',5'-cyclic-nucleotide phosphodiesterase activity"/>
    <property type="evidence" value="ECO:0007669"/>
    <property type="project" value="UniProtKB-EC"/>
</dbReference>
<dbReference type="Ensembl" id="ENSONIT00000050617.1">
    <property type="protein sequence ID" value="ENSONIP00000051900.1"/>
    <property type="gene ID" value="ENSONIG00000040862.1"/>
</dbReference>
<dbReference type="Pfam" id="PF08499">
    <property type="entry name" value="PDEase_I_N"/>
    <property type="match status" value="1"/>
</dbReference>
<comment type="catalytic activity">
    <reaction evidence="8">
        <text>a nucleoside 3',5'-cyclic phosphate + H2O = a nucleoside 5'-phosphate + H(+)</text>
        <dbReference type="Rhea" id="RHEA:14653"/>
        <dbReference type="ChEBI" id="CHEBI:15377"/>
        <dbReference type="ChEBI" id="CHEBI:15378"/>
        <dbReference type="ChEBI" id="CHEBI:57867"/>
        <dbReference type="ChEBI" id="CHEBI:58464"/>
        <dbReference type="EC" id="3.1.4.17"/>
    </reaction>
    <physiologicalReaction direction="left-to-right" evidence="8">
        <dbReference type="Rhea" id="RHEA:14654"/>
    </physiologicalReaction>
</comment>
<dbReference type="InterPro" id="IPR013706">
    <property type="entry name" value="PDE1_N"/>
</dbReference>
<evidence type="ECO:0000256" key="5">
    <source>
        <dbReference type="ARBA" id="ARBA00023149"/>
    </source>
</evidence>
<evidence type="ECO:0000259" key="9">
    <source>
        <dbReference type="PROSITE" id="PS51845"/>
    </source>
</evidence>
<dbReference type="Gene3D" id="1.10.1300.10">
    <property type="entry name" value="3'5'-cyclic nucleotide phosphodiesterase, catalytic domain"/>
    <property type="match status" value="1"/>
</dbReference>
<dbReference type="SUPFAM" id="SSF109604">
    <property type="entry name" value="HD-domain/PDEase-like"/>
    <property type="match status" value="1"/>
</dbReference>
<keyword evidence="4" id="KW-0378">Hydrolase</keyword>
<evidence type="ECO:0000256" key="2">
    <source>
        <dbReference type="ARBA" id="ARBA00022535"/>
    </source>
</evidence>
<evidence type="ECO:0000313" key="11">
    <source>
        <dbReference type="Proteomes" id="UP000005207"/>
    </source>
</evidence>
<accession>A0A669D0I1</accession>
<dbReference type="InterPro" id="IPR002073">
    <property type="entry name" value="PDEase_catalytic_dom"/>
</dbReference>
<dbReference type="GeneTree" id="ENSGT00940000155331"/>
<reference evidence="10" key="2">
    <citation type="submission" date="2025-08" db="UniProtKB">
        <authorList>
            <consortium name="Ensembl"/>
        </authorList>
    </citation>
    <scope>IDENTIFICATION</scope>
</reference>
<evidence type="ECO:0000256" key="8">
    <source>
        <dbReference type="ARBA" id="ARBA00033709"/>
    </source>
</evidence>
<evidence type="ECO:0000256" key="3">
    <source>
        <dbReference type="ARBA" id="ARBA00022723"/>
    </source>
</evidence>
<evidence type="ECO:0000256" key="7">
    <source>
        <dbReference type="ARBA" id="ARBA00033684"/>
    </source>
</evidence>
<reference evidence="11" key="1">
    <citation type="submission" date="2012-01" db="EMBL/GenBank/DDBJ databases">
        <title>The Genome Sequence of Oreochromis niloticus (Nile Tilapia).</title>
        <authorList>
            <consortium name="Broad Institute Genome Assembly Team"/>
            <consortium name="Broad Institute Sequencing Platform"/>
            <person name="Di Palma F."/>
            <person name="Johnson J."/>
            <person name="Lander E.S."/>
            <person name="Lindblad-Toh K."/>
        </authorList>
    </citation>
    <scope>NUCLEOTIDE SEQUENCE [LARGE SCALE GENOMIC DNA]</scope>
</reference>
<dbReference type="AlphaFoldDB" id="A0A669D0I1"/>
<comment type="catalytic activity">
    <reaction evidence="7">
        <text>3',5'-cyclic GMP + H2O = GMP + H(+)</text>
        <dbReference type="Rhea" id="RHEA:16957"/>
        <dbReference type="ChEBI" id="CHEBI:15377"/>
        <dbReference type="ChEBI" id="CHEBI:15378"/>
        <dbReference type="ChEBI" id="CHEBI:57746"/>
        <dbReference type="ChEBI" id="CHEBI:58115"/>
    </reaction>
    <physiologicalReaction direction="left-to-right" evidence="7">
        <dbReference type="Rhea" id="RHEA:16958"/>
    </physiologicalReaction>
</comment>
<name>A0A669D0I1_ORENI</name>
<comment type="catalytic activity">
    <reaction evidence="6">
        <text>3',5'-cyclic AMP + H2O = AMP + H(+)</text>
        <dbReference type="Rhea" id="RHEA:25277"/>
        <dbReference type="ChEBI" id="CHEBI:15377"/>
        <dbReference type="ChEBI" id="CHEBI:15378"/>
        <dbReference type="ChEBI" id="CHEBI:58165"/>
        <dbReference type="ChEBI" id="CHEBI:456215"/>
    </reaction>
    <physiologicalReaction direction="left-to-right" evidence="6">
        <dbReference type="Rhea" id="RHEA:25278"/>
    </physiologicalReaction>
</comment>
<reference evidence="10" key="3">
    <citation type="submission" date="2025-09" db="UniProtKB">
        <authorList>
            <consortium name="Ensembl"/>
        </authorList>
    </citation>
    <scope>IDENTIFICATION</scope>
</reference>
<keyword evidence="2" id="KW-0140">cGMP</keyword>
<dbReference type="GO" id="GO:0046872">
    <property type="term" value="F:metal ion binding"/>
    <property type="evidence" value="ECO:0007669"/>
    <property type="project" value="UniProtKB-KW"/>
</dbReference>
<dbReference type="OMA" id="INRFKVN"/>
<dbReference type="Proteomes" id="UP000005207">
    <property type="component" value="Linkage group LG9"/>
</dbReference>
<keyword evidence="5" id="KW-0114">cAMP</keyword>
<feature type="domain" description="PDEase" evidence="9">
    <location>
        <begin position="149"/>
        <end position="221"/>
    </location>
</feature>
<dbReference type="PANTHER" id="PTHR11347">
    <property type="entry name" value="CYCLIC NUCLEOTIDE PHOSPHODIESTERASE"/>
    <property type="match status" value="1"/>
</dbReference>
<comment type="similarity">
    <text evidence="1">Belongs to the cyclic nucleotide phosphodiesterase family. PDE1 subfamily.</text>
</comment>
<keyword evidence="11" id="KW-1185">Reference proteome</keyword>
<dbReference type="InParanoid" id="A0A669D0I1"/>
<evidence type="ECO:0000313" key="10">
    <source>
        <dbReference type="Ensembl" id="ENSONIP00000051900.1"/>
    </source>
</evidence>
<dbReference type="InterPro" id="IPR036971">
    <property type="entry name" value="PDEase_catalytic_dom_sf"/>
</dbReference>
<keyword evidence="3" id="KW-0479">Metal-binding</keyword>
<evidence type="ECO:0000256" key="4">
    <source>
        <dbReference type="ARBA" id="ARBA00022801"/>
    </source>
</evidence>
<evidence type="ECO:0000256" key="1">
    <source>
        <dbReference type="ARBA" id="ARBA00010664"/>
    </source>
</evidence>